<gene>
    <name evidence="1" type="ORF">L1987_43585</name>
</gene>
<sequence length="153" mass="17258">MYYPRSSVLHYLFCVSWSSMVPQLTWVDHGLPSPPCNQVTTILALFSSPVVDVISETDEEESRPLSSLRKSRADLPASKPPWKMLDLYQMQRLIFSGDGYQLQLWRSAAYAYQLQLWSSADKAYPQQICSSAEEQVSASDKLICSSLLVSSNL</sequence>
<proteinExistence type="predicted"/>
<comment type="caution">
    <text evidence="1">The sequence shown here is derived from an EMBL/GenBank/DDBJ whole genome shotgun (WGS) entry which is preliminary data.</text>
</comment>
<reference evidence="2" key="1">
    <citation type="journal article" date="2022" name="Mol. Ecol. Resour.">
        <title>The genomes of chicory, endive, great burdock and yacon provide insights into Asteraceae palaeo-polyploidization history and plant inulin production.</title>
        <authorList>
            <person name="Fan W."/>
            <person name="Wang S."/>
            <person name="Wang H."/>
            <person name="Wang A."/>
            <person name="Jiang F."/>
            <person name="Liu H."/>
            <person name="Zhao H."/>
            <person name="Xu D."/>
            <person name="Zhang Y."/>
        </authorList>
    </citation>
    <scope>NUCLEOTIDE SEQUENCE [LARGE SCALE GENOMIC DNA]</scope>
    <source>
        <strain evidence="2">cv. Yunnan</strain>
    </source>
</reference>
<evidence type="ECO:0000313" key="1">
    <source>
        <dbReference type="EMBL" id="KAI3784486.1"/>
    </source>
</evidence>
<keyword evidence="2" id="KW-1185">Reference proteome</keyword>
<reference evidence="1 2" key="2">
    <citation type="journal article" date="2022" name="Mol. Ecol. Resour.">
        <title>The genomes of chicory, endive, great burdock and yacon provide insights into Asteraceae paleo-polyploidization history and plant inulin production.</title>
        <authorList>
            <person name="Fan W."/>
            <person name="Wang S."/>
            <person name="Wang H."/>
            <person name="Wang A."/>
            <person name="Jiang F."/>
            <person name="Liu H."/>
            <person name="Zhao H."/>
            <person name="Xu D."/>
            <person name="Zhang Y."/>
        </authorList>
    </citation>
    <scope>NUCLEOTIDE SEQUENCE [LARGE SCALE GENOMIC DNA]</scope>
    <source>
        <strain evidence="2">cv. Yunnan</strain>
        <tissue evidence="1">Leaves</tissue>
    </source>
</reference>
<dbReference type="EMBL" id="CM042031">
    <property type="protein sequence ID" value="KAI3784486.1"/>
    <property type="molecule type" value="Genomic_DNA"/>
</dbReference>
<organism evidence="1 2">
    <name type="scientific">Smallanthus sonchifolius</name>
    <dbReference type="NCBI Taxonomy" id="185202"/>
    <lineage>
        <taxon>Eukaryota</taxon>
        <taxon>Viridiplantae</taxon>
        <taxon>Streptophyta</taxon>
        <taxon>Embryophyta</taxon>
        <taxon>Tracheophyta</taxon>
        <taxon>Spermatophyta</taxon>
        <taxon>Magnoliopsida</taxon>
        <taxon>eudicotyledons</taxon>
        <taxon>Gunneridae</taxon>
        <taxon>Pentapetalae</taxon>
        <taxon>asterids</taxon>
        <taxon>campanulids</taxon>
        <taxon>Asterales</taxon>
        <taxon>Asteraceae</taxon>
        <taxon>Asteroideae</taxon>
        <taxon>Heliantheae alliance</taxon>
        <taxon>Millerieae</taxon>
        <taxon>Smallanthus</taxon>
    </lineage>
</organism>
<dbReference type="Proteomes" id="UP001056120">
    <property type="component" value="Linkage Group LG14"/>
</dbReference>
<evidence type="ECO:0000313" key="2">
    <source>
        <dbReference type="Proteomes" id="UP001056120"/>
    </source>
</evidence>
<protein>
    <submittedName>
        <fullName evidence="1">Uncharacterized protein</fullName>
    </submittedName>
</protein>
<name>A0ACB9GN18_9ASTR</name>
<accession>A0ACB9GN18</accession>